<keyword evidence="1" id="KW-0175">Coiled coil</keyword>
<proteinExistence type="predicted"/>
<dbReference type="SUPFAM" id="SSF57850">
    <property type="entry name" value="RING/U-box"/>
    <property type="match status" value="1"/>
</dbReference>
<feature type="region of interest" description="Disordered" evidence="2">
    <location>
        <begin position="225"/>
        <end position="296"/>
    </location>
</feature>
<dbReference type="Gene3D" id="3.30.40.10">
    <property type="entry name" value="Zinc/RING finger domain, C3HC4 (zinc finger)"/>
    <property type="match status" value="1"/>
</dbReference>
<feature type="compositionally biased region" description="Polar residues" evidence="2">
    <location>
        <begin position="310"/>
        <end position="331"/>
    </location>
</feature>
<feature type="region of interest" description="Disordered" evidence="2">
    <location>
        <begin position="903"/>
        <end position="998"/>
    </location>
</feature>
<dbReference type="InterPro" id="IPR003954">
    <property type="entry name" value="RRM_euk-type"/>
</dbReference>
<feature type="compositionally biased region" description="Polar residues" evidence="2">
    <location>
        <begin position="917"/>
        <end position="932"/>
    </location>
</feature>
<feature type="domain" description="RNA recognition motif" evidence="4">
    <location>
        <begin position="100"/>
        <end position="183"/>
    </location>
</feature>
<keyword evidence="3" id="KW-0812">Transmembrane</keyword>
<dbReference type="AlphaFoldDB" id="A0A9N9GF41"/>
<dbReference type="InterPro" id="IPR013083">
    <property type="entry name" value="Znf_RING/FYVE/PHD"/>
</dbReference>
<feature type="region of interest" description="Disordered" evidence="2">
    <location>
        <begin position="1106"/>
        <end position="1127"/>
    </location>
</feature>
<feature type="compositionally biased region" description="Basic and acidic residues" evidence="2">
    <location>
        <begin position="1039"/>
        <end position="1048"/>
    </location>
</feature>
<dbReference type="GO" id="GO:0004842">
    <property type="term" value="F:ubiquitin-protein transferase activity"/>
    <property type="evidence" value="ECO:0007669"/>
    <property type="project" value="InterPro"/>
</dbReference>
<feature type="region of interest" description="Disordered" evidence="2">
    <location>
        <begin position="310"/>
        <end position="355"/>
    </location>
</feature>
<dbReference type="SMART" id="SM00361">
    <property type="entry name" value="RRM_1"/>
    <property type="match status" value="1"/>
</dbReference>
<keyword evidence="6" id="KW-1185">Reference proteome</keyword>
<evidence type="ECO:0000313" key="5">
    <source>
        <dbReference type="EMBL" id="CAG8603178.1"/>
    </source>
</evidence>
<feature type="transmembrane region" description="Helical" evidence="3">
    <location>
        <begin position="168"/>
        <end position="191"/>
    </location>
</feature>
<feature type="region of interest" description="Disordered" evidence="2">
    <location>
        <begin position="840"/>
        <end position="859"/>
    </location>
</feature>
<feature type="compositionally biased region" description="Polar residues" evidence="2">
    <location>
        <begin position="965"/>
        <end position="979"/>
    </location>
</feature>
<feature type="region of interest" description="Disordered" evidence="2">
    <location>
        <begin position="1018"/>
        <end position="1048"/>
    </location>
</feature>
<dbReference type="InterPro" id="IPR035979">
    <property type="entry name" value="RBD_domain_sf"/>
</dbReference>
<dbReference type="OrthoDB" id="1923159at2759"/>
<feature type="compositionally biased region" description="Low complexity" evidence="2">
    <location>
        <begin position="332"/>
        <end position="345"/>
    </location>
</feature>
<sequence>MSKTEYYSEEEEFQCPLCMEEMDLSDRNFRPCPCGYQNLNGLCPACRRVYSEQTIEFKPISAEELARIKNEKKQREREKKELEAMNRKHLSNMRVVQKNLVYVIGLSPKIANEEILRSHDYFGQYGKIAKIVVNRRNPPASTVPSTPPPQPSVGVYITYVRKEDAARAIAAGILVYLTLFSSFAMSNLLILRLERRASYGEEADSYTKEDLASVKYHLKEHANTEAHKIQLGRPPSSGPTTVFPPPHSTQPHTVKKAEPPPHRIVGPESDRGSNDEREEASALPPTASWATKPSSTETTPILYNQQLPTSQLSHSAQTPLLQSSQNSFTHASSSQQSSPTPSSSQEQKAKRLSDAQSINAKVVKKSEYVPISLSTGSNSIQVERLEKKSDSSAKSHTDNPLLSKQTDIVADFDQTLSALSDGSFSFSFNGPLPDSVSITEEKLNEKTTIVQDSNIVASSRIVSPPPGVGFIRTDISNLSNSAEFNQPSPTPYTGSFNPFAPDDDKFDPFSSESPSLGVLGISSLSNNVSDIYVNDARTNSQAYSNSAKSRNSSRFGFAQDGEFTHLNSADPLAMKDLQEGFRALFPNVNISFGPSDVHQESMWNTSNDSTFAPLRRNLMNAPPGVQISSMNQAQNLLNNTSPGLDHHFHQNMLMQHHQQLSGNSVVPPTIKSPPPGIYAQSPRMDFGITGGWNPPTTWNIEDDYLSRQPPHQPPHQPSQNQFLSNHSRNETQDIFGAFLKAAAVNSNSHDEVSREAEALPNILQDPAIMSVRISQADNAYRAPGAPVMSQQQYQPIQNVGGHRLSVFERVTRTGDEQIGGGFGVGIGLGNMDAGINDDSKEIQTSTPSERATEIEKETDQSINATLIKSPVFLDKDAMHKKTNNEIGSVNANRSLKPAPVKILSTKTNDGNDLQVKSVASPSIQTYKRSPNENVAKKSDPNTTPDSPTTTPVQKWNRRHSRSSKKQYNSDGQLLSVNSSSKHKDTLINKGDSISINGSGETNIKSAIESSVAPTPILSKKSKKKDKNSGVQAQFTENDLSQKDTDSIEDPHSLNIEEFQKISNESNEKDNLTINNLQSHNKMPTDFKFDFSTSAFALSLNVSKGTNNDSISTQNVLENPSDPKSLSDSTFDFSSSNIFSKDFNFNTSSIFNLPTSFSSASPLFGSSDNNSPGSPIMMNGDPSPWNNFAQSSNSNTSNGVKTTTVSVEDLERQVANARREAEMLEHRLRAVIKKNTHHLQDAWK</sequence>
<feature type="coiled-coil region" evidence="1">
    <location>
        <begin position="61"/>
        <end position="92"/>
    </location>
</feature>
<evidence type="ECO:0000256" key="3">
    <source>
        <dbReference type="SAM" id="Phobius"/>
    </source>
</evidence>
<feature type="compositionally biased region" description="Polar residues" evidence="2">
    <location>
        <begin position="1106"/>
        <end position="1123"/>
    </location>
</feature>
<dbReference type="InterPro" id="IPR039515">
    <property type="entry name" value="NOT4_mRING-HC-C4C4"/>
</dbReference>
<keyword evidence="3" id="KW-1133">Transmembrane helix</keyword>
<evidence type="ECO:0000256" key="2">
    <source>
        <dbReference type="SAM" id="MobiDB-lite"/>
    </source>
</evidence>
<feature type="coiled-coil region" evidence="1">
    <location>
        <begin position="1199"/>
        <end position="1233"/>
    </location>
</feature>
<comment type="caution">
    <text evidence="5">The sequence shown here is derived from an EMBL/GenBank/DDBJ whole genome shotgun (WGS) entry which is preliminary data.</text>
</comment>
<dbReference type="Gene3D" id="3.30.70.330">
    <property type="match status" value="1"/>
</dbReference>
<dbReference type="SUPFAM" id="SSF54928">
    <property type="entry name" value="RNA-binding domain, RBD"/>
    <property type="match status" value="1"/>
</dbReference>
<keyword evidence="3" id="KW-0472">Membrane</keyword>
<evidence type="ECO:0000313" key="6">
    <source>
        <dbReference type="Proteomes" id="UP000789759"/>
    </source>
</evidence>
<feature type="region of interest" description="Disordered" evidence="2">
    <location>
        <begin position="699"/>
        <end position="723"/>
    </location>
</feature>
<accession>A0A9N9GF41</accession>
<feature type="compositionally biased region" description="Basic residues" evidence="2">
    <location>
        <begin position="955"/>
        <end position="964"/>
    </location>
</feature>
<dbReference type="InterPro" id="IPR039780">
    <property type="entry name" value="Mot2"/>
</dbReference>
<dbReference type="EMBL" id="CAJVQA010004643">
    <property type="protein sequence ID" value="CAG8603178.1"/>
    <property type="molecule type" value="Genomic_DNA"/>
</dbReference>
<evidence type="ECO:0000256" key="1">
    <source>
        <dbReference type="SAM" id="Coils"/>
    </source>
</evidence>
<dbReference type="InterPro" id="IPR012677">
    <property type="entry name" value="Nucleotide-bd_a/b_plait_sf"/>
</dbReference>
<feature type="compositionally biased region" description="Low complexity" evidence="2">
    <location>
        <begin position="940"/>
        <end position="951"/>
    </location>
</feature>
<dbReference type="GO" id="GO:0016567">
    <property type="term" value="P:protein ubiquitination"/>
    <property type="evidence" value="ECO:0007669"/>
    <property type="project" value="TreeGrafter"/>
</dbReference>
<dbReference type="CDD" id="cd12438">
    <property type="entry name" value="RRM_CNOT4"/>
    <property type="match status" value="1"/>
</dbReference>
<feature type="compositionally biased region" description="Basic and acidic residues" evidence="2">
    <location>
        <begin position="850"/>
        <end position="859"/>
    </location>
</feature>
<organism evidence="5 6">
    <name type="scientific">Cetraspora pellucida</name>
    <dbReference type="NCBI Taxonomy" id="1433469"/>
    <lineage>
        <taxon>Eukaryota</taxon>
        <taxon>Fungi</taxon>
        <taxon>Fungi incertae sedis</taxon>
        <taxon>Mucoromycota</taxon>
        <taxon>Glomeromycotina</taxon>
        <taxon>Glomeromycetes</taxon>
        <taxon>Diversisporales</taxon>
        <taxon>Gigasporaceae</taxon>
        <taxon>Cetraspora</taxon>
    </lineage>
</organism>
<dbReference type="Pfam" id="PF14570">
    <property type="entry name" value="zf-RING_4"/>
    <property type="match status" value="1"/>
</dbReference>
<reference evidence="5" key="1">
    <citation type="submission" date="2021-06" db="EMBL/GenBank/DDBJ databases">
        <authorList>
            <person name="Kallberg Y."/>
            <person name="Tangrot J."/>
            <person name="Rosling A."/>
        </authorList>
    </citation>
    <scope>NUCLEOTIDE SEQUENCE</scope>
    <source>
        <strain evidence="5">FL966</strain>
    </source>
</reference>
<protein>
    <submittedName>
        <fullName evidence="5">14152_t:CDS:1</fullName>
    </submittedName>
</protein>
<name>A0A9N9GF41_9GLOM</name>
<dbReference type="GO" id="GO:0030014">
    <property type="term" value="C:CCR4-NOT complex"/>
    <property type="evidence" value="ECO:0007669"/>
    <property type="project" value="InterPro"/>
</dbReference>
<dbReference type="InterPro" id="IPR034261">
    <property type="entry name" value="CNOT4_RRM"/>
</dbReference>
<dbReference type="PANTHER" id="PTHR12603:SF0">
    <property type="entry name" value="CCR4-NOT TRANSCRIPTION COMPLEX SUBUNIT 4"/>
    <property type="match status" value="1"/>
</dbReference>
<dbReference type="GO" id="GO:0003676">
    <property type="term" value="F:nucleic acid binding"/>
    <property type="evidence" value="ECO:0007669"/>
    <property type="project" value="InterPro"/>
</dbReference>
<feature type="compositionally biased region" description="Polar residues" evidence="2">
    <location>
        <begin position="1029"/>
        <end position="1038"/>
    </location>
</feature>
<gene>
    <name evidence="5" type="ORF">CPELLU_LOCUS7093</name>
</gene>
<dbReference type="PANTHER" id="PTHR12603">
    <property type="entry name" value="CCR4-NOT TRANSCRIPTION COMPLEX RELATED"/>
    <property type="match status" value="1"/>
</dbReference>
<dbReference type="CDD" id="cd16618">
    <property type="entry name" value="mRING-HC-C4C4_CNOT4"/>
    <property type="match status" value="1"/>
</dbReference>
<dbReference type="Proteomes" id="UP000789759">
    <property type="component" value="Unassembled WGS sequence"/>
</dbReference>
<evidence type="ECO:0000259" key="4">
    <source>
        <dbReference type="SMART" id="SM00361"/>
    </source>
</evidence>